<dbReference type="EMBL" id="PRFA01000004">
    <property type="protein sequence ID" value="PWV01438.1"/>
    <property type="molecule type" value="Genomic_DNA"/>
</dbReference>
<dbReference type="VEuPathDB" id="TriTrypDB:TCSYLVIO_006072"/>
<comment type="caution">
    <text evidence="3">The sequence shown here is derived from an EMBL/GenBank/DDBJ whole genome shotgun (WGS) entry which is preliminary data.</text>
</comment>
<proteinExistence type="predicted"/>
<dbReference type="VEuPathDB" id="TriTrypDB:Tc_MARK_4782"/>
<keyword evidence="2" id="KW-0732">Signal</keyword>
<evidence type="ECO:0000256" key="2">
    <source>
        <dbReference type="SAM" id="SignalP"/>
    </source>
</evidence>
<feature type="region of interest" description="Disordered" evidence="1">
    <location>
        <begin position="1429"/>
        <end position="1475"/>
    </location>
</feature>
<organism evidence="3 4">
    <name type="scientific">Trypanosoma cruzi</name>
    <dbReference type="NCBI Taxonomy" id="5693"/>
    <lineage>
        <taxon>Eukaryota</taxon>
        <taxon>Discoba</taxon>
        <taxon>Euglenozoa</taxon>
        <taxon>Kinetoplastea</taxon>
        <taxon>Metakinetoplastina</taxon>
        <taxon>Trypanosomatida</taxon>
        <taxon>Trypanosomatidae</taxon>
        <taxon>Trypanosoma</taxon>
        <taxon>Schizotrypanum</taxon>
    </lineage>
</organism>
<dbReference type="VEuPathDB" id="TriTrypDB:TcG_01101"/>
<evidence type="ECO:0000256" key="1">
    <source>
        <dbReference type="SAM" id="MobiDB-lite"/>
    </source>
</evidence>
<evidence type="ECO:0000313" key="3">
    <source>
        <dbReference type="EMBL" id="PWV01438.1"/>
    </source>
</evidence>
<protein>
    <recommendedName>
        <fullName evidence="5">Transmembrane protein</fullName>
    </recommendedName>
</protein>
<dbReference type="VEuPathDB" id="TriTrypDB:C4B63_4g67"/>
<feature type="signal peptide" evidence="2">
    <location>
        <begin position="1"/>
        <end position="20"/>
    </location>
</feature>
<dbReference type="VEuPathDB" id="TriTrypDB:TcBrA4_0085650"/>
<evidence type="ECO:0000313" key="4">
    <source>
        <dbReference type="Proteomes" id="UP000246121"/>
    </source>
</evidence>
<dbReference type="Proteomes" id="UP000246121">
    <property type="component" value="Unassembled WGS sequence"/>
</dbReference>
<dbReference type="VEuPathDB" id="TriTrypDB:C3747_18g44"/>
<dbReference type="VEuPathDB" id="TriTrypDB:TCDM_00506"/>
<dbReference type="VEuPathDB" id="TriTrypDB:TcCL_NonESM05408"/>
<name>A0A2V2VYK1_TRYCR</name>
<reference evidence="3 4" key="1">
    <citation type="journal article" date="2018" name="Microb. Genom.">
        <title>Expanding an expanded genome: long-read sequencing of Trypanosoma cruzi.</title>
        <authorList>
            <person name="Berna L."/>
            <person name="Rodriguez M."/>
            <person name="Chiribao M.L."/>
            <person name="Parodi-Talice A."/>
            <person name="Pita S."/>
            <person name="Rijo G."/>
            <person name="Alvarez-Valin F."/>
            <person name="Robello C."/>
        </authorList>
    </citation>
    <scope>NUCLEOTIDE SEQUENCE [LARGE SCALE GENOMIC DNA]</scope>
    <source>
        <strain evidence="3 4">Dm28c</strain>
    </source>
</reference>
<feature type="chain" id="PRO_5016173546" description="Transmembrane protein" evidence="2">
    <location>
        <begin position="21"/>
        <end position="1475"/>
    </location>
</feature>
<evidence type="ECO:0008006" key="5">
    <source>
        <dbReference type="Google" id="ProtNLM"/>
    </source>
</evidence>
<gene>
    <name evidence="3" type="ORF">C4B63_4g67</name>
</gene>
<dbReference type="VEuPathDB" id="TriTrypDB:ECC02_001001"/>
<sequence>MLLNKFFFFTVLLLVHTCHTEGTLYAVRGGCTGDTAKWTARIGSMAENEAIVAFLCAQGIAFAGIAGYVQNGKIYWEDGSPVRWMPPGSGPFSTADVGFLVVKSDGSWGSMLYDVFPDTLFVCTDGELIPSTTITTSTQAPTARPRPIPTEAPAETTANASEVLDALATALSNVGSFDIVPGTTNSVEVPVPKTVLFQQLAVLCENHNYFFGVAFVDKEDAVKVQGVSTLIRGSGSTLGFVVPLDLMESGAKHYMMRVVAVKNFGTFIYRKTSAMIIIHSIHEVLMKVKDTVEINEEDMMDGKDVIRPLRIIGPGTVAPHALEVAPLTFMGLSLTLINNRNVGKTCAPSALPVNFVFVNGKLELFLTKEYVARVKTASRSLCASMGGRHIVIAAVEGRRWTFTTANSQYAYGESIKVVASGASMVAVATNMYLAFLSRSARCSSLDDTFLSLELETSVIPAKTSVSYTLKENQQKVTLYLKALSTGKRVRYVCVQHKPTAKKVRVVSLGGSGVRVAVDPFALPSPGWISIFNGSIGSIALKNALLPAQSEKDLEHFNKISRLIMQNSLFVRFVSLPRGAEWTRKLQRCRGGTAGTELEFGVNGGVLQINIPLLFLNSSGILCSGKEYLRVDYIIYEPSQWLQRFGDSDSAAVFAVIPSLPSSAIRVAVTNWDESAHYAIRLAVDGQCRAGFTANIWQASDATHAVSFPMTVNGDFTLCVGIYTDFGSTSMFVATDRRVSFIPYETGVKTWEKEHEMLSGTWSLCGASSVCGYVSSQPFFEVCRSQTVMREWPIIVKEKFYSLGSFIVKLRGKDRSYPGALIDGRVFVKRDHFTCQSPKLLEMSWDGGVYSTSAVIDRGHSVVSLKPDVQLAGVILGFASWDKGCVADSIWQKVLVSTLASATATVSVLDLFSLLGDSEDDYFVVCILQDSSWGTVSHTYFHTVTGSEENKSVRADAIATLNPSENEELIYLWQTGTVEWNILGLFLPNVTISLALVWDNSFCHASPAYISPMRYVSATKSRVHVDSSFIAAAPTPTSLLYSCYYVEGAPAMPLRIEQLRNRRITIQDLSLSSINYVPHFAIRYNTTQNTTIIFSDYLKPPITQLELFLQSSPEEEDVAAGCSLTSPRHFLSLMVQLNEFGLRYVIIPPSVPAMLGSAGREVYLRACATASKSGSPHFVQVSAYLVVNSIGTVTELNPLSLDLFFVVANKTASLLSLDKCKDSAKRYVADVTNRNSDEKGILLTAKGNNHFVLFIEPTLGVSGEDAAKQLRAVYKAILSGGRLPLRVGSADGLLFVLHSVEGVHLLNQSSYDGFPLVFLTAAGGVDQAPAQEMVTQTVKVFCVVILPGVVGFVVFSLQRTLPRLNRPRLGKDRIKKGNGASGSRSAKADCESCATVPNCQDDKSPSPRIPQSMDTDMQVITITAGKTTADPLYDSDAGEAPTSLGRTPPAVGNNTFCMYEGGSRDVGSERRGDGEG</sequence>
<dbReference type="VEuPathDB" id="TriTrypDB:BCY84_18604"/>
<accession>A0A2V2VYK1</accession>
<dbReference type="VEuPathDB" id="TriTrypDB:TcCLB.511289.40"/>
<dbReference type="VEuPathDB" id="TriTrypDB:TcCLB.506211.190"/>
<feature type="compositionally biased region" description="Basic and acidic residues" evidence="1">
    <location>
        <begin position="1461"/>
        <end position="1475"/>
    </location>
</feature>